<accession>X1FGI4</accession>
<comment type="caution">
    <text evidence="1">The sequence shown here is derived from an EMBL/GenBank/DDBJ whole genome shotgun (WGS) entry which is preliminary data.</text>
</comment>
<feature type="non-terminal residue" evidence="1">
    <location>
        <position position="76"/>
    </location>
</feature>
<organism evidence="1">
    <name type="scientific">marine sediment metagenome</name>
    <dbReference type="NCBI Taxonomy" id="412755"/>
    <lineage>
        <taxon>unclassified sequences</taxon>
        <taxon>metagenomes</taxon>
        <taxon>ecological metagenomes</taxon>
    </lineage>
</organism>
<dbReference type="EMBL" id="BARU01003024">
    <property type="protein sequence ID" value="GAH19913.1"/>
    <property type="molecule type" value="Genomic_DNA"/>
</dbReference>
<reference evidence="1" key="1">
    <citation type="journal article" date="2014" name="Front. Microbiol.">
        <title>High frequency of phylogenetically diverse reductive dehalogenase-homologous genes in deep subseafloor sedimentary metagenomes.</title>
        <authorList>
            <person name="Kawai M."/>
            <person name="Futagami T."/>
            <person name="Toyoda A."/>
            <person name="Takaki Y."/>
            <person name="Nishi S."/>
            <person name="Hori S."/>
            <person name="Arai W."/>
            <person name="Tsubouchi T."/>
            <person name="Morono Y."/>
            <person name="Uchiyama I."/>
            <person name="Ito T."/>
            <person name="Fujiyama A."/>
            <person name="Inagaki F."/>
            <person name="Takami H."/>
        </authorList>
    </citation>
    <scope>NUCLEOTIDE SEQUENCE</scope>
    <source>
        <strain evidence="1">Expedition CK06-06</strain>
    </source>
</reference>
<dbReference type="AlphaFoldDB" id="X1FGI4"/>
<gene>
    <name evidence="1" type="ORF">S03H2_06781</name>
</gene>
<evidence type="ECO:0008006" key="2">
    <source>
        <dbReference type="Google" id="ProtNLM"/>
    </source>
</evidence>
<evidence type="ECO:0000313" key="1">
    <source>
        <dbReference type="EMBL" id="GAH19913.1"/>
    </source>
</evidence>
<protein>
    <recommendedName>
        <fullName evidence="2">Core-binding (CB) domain-containing protein</fullName>
    </recommendedName>
</protein>
<proteinExistence type="predicted"/>
<sequence length="76" mass="8987">MLYRFLKIHDMTPSGLVEMGKEDVEKVEDLLLDFVSELHRGGRAPGYIEHYLTSVKSWLRFNRIELVRRIKIGNRN</sequence>
<name>X1FGI4_9ZZZZ</name>